<reference evidence="2 3" key="1">
    <citation type="submission" date="2019-05" db="EMBL/GenBank/DDBJ databases">
        <title>Another draft genome of Portunus trituberculatus and its Hox gene families provides insights of decapod evolution.</title>
        <authorList>
            <person name="Jeong J.-H."/>
            <person name="Song I."/>
            <person name="Kim S."/>
            <person name="Choi T."/>
            <person name="Kim D."/>
            <person name="Ryu S."/>
            <person name="Kim W."/>
        </authorList>
    </citation>
    <scope>NUCLEOTIDE SEQUENCE [LARGE SCALE GENOMIC DNA]</scope>
    <source>
        <tissue evidence="2">Muscle</tissue>
    </source>
</reference>
<organism evidence="2 3">
    <name type="scientific">Portunus trituberculatus</name>
    <name type="common">Swimming crab</name>
    <name type="synonym">Neptunus trituberculatus</name>
    <dbReference type="NCBI Taxonomy" id="210409"/>
    <lineage>
        <taxon>Eukaryota</taxon>
        <taxon>Metazoa</taxon>
        <taxon>Ecdysozoa</taxon>
        <taxon>Arthropoda</taxon>
        <taxon>Crustacea</taxon>
        <taxon>Multicrustacea</taxon>
        <taxon>Malacostraca</taxon>
        <taxon>Eumalacostraca</taxon>
        <taxon>Eucarida</taxon>
        <taxon>Decapoda</taxon>
        <taxon>Pleocyemata</taxon>
        <taxon>Brachyura</taxon>
        <taxon>Eubrachyura</taxon>
        <taxon>Portunoidea</taxon>
        <taxon>Portunidae</taxon>
        <taxon>Portuninae</taxon>
        <taxon>Portunus</taxon>
    </lineage>
</organism>
<dbReference type="Proteomes" id="UP000324222">
    <property type="component" value="Unassembled WGS sequence"/>
</dbReference>
<accession>A0A5B7FS03</accession>
<feature type="compositionally biased region" description="Basic residues" evidence="1">
    <location>
        <begin position="10"/>
        <end position="24"/>
    </location>
</feature>
<proteinExistence type="predicted"/>
<evidence type="ECO:0000313" key="3">
    <source>
        <dbReference type="Proteomes" id="UP000324222"/>
    </source>
</evidence>
<feature type="region of interest" description="Disordered" evidence="1">
    <location>
        <begin position="1"/>
        <end position="29"/>
    </location>
</feature>
<gene>
    <name evidence="2" type="ORF">E2C01_044014</name>
</gene>
<sequence length="79" mass="9282">MLQQREQHQKTKKARQRKRRRAKQQRNAGLTNLTFFPLLVLHRNASRFDNTHTLTAEEEQLQQVSVLASLSSFYLMSVA</sequence>
<comment type="caution">
    <text evidence="2">The sequence shown here is derived from an EMBL/GenBank/DDBJ whole genome shotgun (WGS) entry which is preliminary data.</text>
</comment>
<keyword evidence="3" id="KW-1185">Reference proteome</keyword>
<evidence type="ECO:0000256" key="1">
    <source>
        <dbReference type="SAM" id="MobiDB-lite"/>
    </source>
</evidence>
<protein>
    <submittedName>
        <fullName evidence="2">Uncharacterized protein</fullName>
    </submittedName>
</protein>
<dbReference type="EMBL" id="VSRR010009335">
    <property type="protein sequence ID" value="MPC50191.1"/>
    <property type="molecule type" value="Genomic_DNA"/>
</dbReference>
<evidence type="ECO:0000313" key="2">
    <source>
        <dbReference type="EMBL" id="MPC50191.1"/>
    </source>
</evidence>
<name>A0A5B7FS03_PORTR</name>
<dbReference type="AlphaFoldDB" id="A0A5B7FS03"/>